<keyword evidence="12" id="KW-1208">Phospholipid metabolism</keyword>
<evidence type="ECO:0000256" key="10">
    <source>
        <dbReference type="ARBA" id="ARBA00023098"/>
    </source>
</evidence>
<evidence type="ECO:0000256" key="2">
    <source>
        <dbReference type="ARBA" id="ARBA00005983"/>
    </source>
</evidence>
<evidence type="ECO:0000256" key="5">
    <source>
        <dbReference type="ARBA" id="ARBA00022723"/>
    </source>
</evidence>
<keyword evidence="10" id="KW-0443">Lipid metabolism</keyword>
<comment type="similarity">
    <text evidence="2">Belongs to the diacylglycerol/lipid kinase family.</text>
</comment>
<dbReference type="InterPro" id="IPR045540">
    <property type="entry name" value="YegS/DAGK_C"/>
</dbReference>
<dbReference type="OrthoDB" id="142078at2"/>
<dbReference type="GO" id="GO:0005524">
    <property type="term" value="F:ATP binding"/>
    <property type="evidence" value="ECO:0007669"/>
    <property type="project" value="UniProtKB-KW"/>
</dbReference>
<dbReference type="Pfam" id="PF00781">
    <property type="entry name" value="DAGK_cat"/>
    <property type="match status" value="1"/>
</dbReference>
<keyword evidence="8" id="KW-0067">ATP-binding</keyword>
<evidence type="ECO:0000256" key="1">
    <source>
        <dbReference type="ARBA" id="ARBA00001946"/>
    </source>
</evidence>
<accession>A0A0U5B1E7</accession>
<keyword evidence="6" id="KW-0547">Nucleotide-binding</keyword>
<dbReference type="PROSITE" id="PS50146">
    <property type="entry name" value="DAGK"/>
    <property type="match status" value="1"/>
</dbReference>
<evidence type="ECO:0000256" key="8">
    <source>
        <dbReference type="ARBA" id="ARBA00022840"/>
    </source>
</evidence>
<dbReference type="KEGG" id="asoc:CB4_04079"/>
<name>A0A0U5B1E7_9BACL</name>
<keyword evidence="7 13" id="KW-0418">Kinase</keyword>
<dbReference type="EC" id="2.7.1.107" evidence="13"/>
<comment type="cofactor">
    <cofactor evidence="1">
        <name>Mg(2+)</name>
        <dbReference type="ChEBI" id="CHEBI:18420"/>
    </cofactor>
</comment>
<dbReference type="InterPro" id="IPR005218">
    <property type="entry name" value="Diacylglycerol/lipid_kinase"/>
</dbReference>
<dbReference type="Pfam" id="PF19279">
    <property type="entry name" value="YegS_C"/>
    <property type="match status" value="1"/>
</dbReference>
<keyword evidence="9" id="KW-0460">Magnesium</keyword>
<dbReference type="GO" id="GO:0008654">
    <property type="term" value="P:phospholipid biosynthetic process"/>
    <property type="evidence" value="ECO:0007669"/>
    <property type="project" value="UniProtKB-KW"/>
</dbReference>
<dbReference type="PANTHER" id="PTHR12358">
    <property type="entry name" value="SPHINGOSINE KINASE"/>
    <property type="match status" value="1"/>
</dbReference>
<evidence type="ECO:0000313" key="14">
    <source>
        <dbReference type="Proteomes" id="UP000217696"/>
    </source>
</evidence>
<keyword evidence="11" id="KW-0594">Phospholipid biosynthesis</keyword>
<dbReference type="InterPro" id="IPR001206">
    <property type="entry name" value="Diacylglycerol_kinase_cat_dom"/>
</dbReference>
<evidence type="ECO:0000256" key="11">
    <source>
        <dbReference type="ARBA" id="ARBA00023209"/>
    </source>
</evidence>
<dbReference type="GO" id="GO:0046872">
    <property type="term" value="F:metal ion binding"/>
    <property type="evidence" value="ECO:0007669"/>
    <property type="project" value="UniProtKB-KW"/>
</dbReference>
<dbReference type="Proteomes" id="UP000217696">
    <property type="component" value="Chromosome"/>
</dbReference>
<protein>
    <submittedName>
        <fullName evidence="13">Diacylglycerol kinase</fullName>
        <ecNumber evidence="13">2.7.1.107</ecNumber>
    </submittedName>
</protein>
<dbReference type="EMBL" id="AP017312">
    <property type="protein sequence ID" value="BAU29825.1"/>
    <property type="molecule type" value="Genomic_DNA"/>
</dbReference>
<dbReference type="PANTHER" id="PTHR12358:SF106">
    <property type="entry name" value="LIPID KINASE YEGS"/>
    <property type="match status" value="1"/>
</dbReference>
<dbReference type="GO" id="GO:0004143">
    <property type="term" value="F:ATP-dependent diacylglycerol kinase activity"/>
    <property type="evidence" value="ECO:0007669"/>
    <property type="project" value="UniProtKB-EC"/>
</dbReference>
<sequence>MKRARLIYNPSSGREEVKRWIPRILDTLEKSGYETSCHATKGQGDATFAARMAVERRFDLVIAAGGDGTIYEVINGIAEQRYRPALGIIPAGTTNDFARALGLPRSIPKAVEVIANGTPIPIDVGKINSRYFINIAGGGALTTLTYEVPSKLKTLLGQLAYYMKGIEKLAFLSPMHIRLEADDRIIDEEIMMFLVANSNSIGGFEKIAPNAKTDDGLLDCIVLRKTSLPDFIRIATLALKGEHVNDPKVEYFQTRKLVAISNEKVKLNLDGEFGGTLPCTFTALPRHIKLIR</sequence>
<dbReference type="GO" id="GO:0005886">
    <property type="term" value="C:plasma membrane"/>
    <property type="evidence" value="ECO:0007669"/>
    <property type="project" value="TreeGrafter"/>
</dbReference>
<dbReference type="AlphaFoldDB" id="A0A0U5B1E7"/>
<dbReference type="RefSeq" id="WP_096467820.1">
    <property type="nucleotide sequence ID" value="NZ_AP017312.1"/>
</dbReference>
<reference evidence="13 14" key="1">
    <citation type="submission" date="2015-12" db="EMBL/GenBank/DDBJ databases">
        <title>Genome sequence of Aneurinibacillus soli.</title>
        <authorList>
            <person name="Lee J.S."/>
            <person name="Lee K.C."/>
            <person name="Kim K.K."/>
            <person name="Lee B.W."/>
        </authorList>
    </citation>
    <scope>NUCLEOTIDE SEQUENCE [LARGE SCALE GENOMIC DNA]</scope>
    <source>
        <strain evidence="13 14">CB4</strain>
    </source>
</reference>
<evidence type="ECO:0000256" key="4">
    <source>
        <dbReference type="ARBA" id="ARBA00022679"/>
    </source>
</evidence>
<proteinExistence type="inferred from homology"/>
<dbReference type="SMART" id="SM00046">
    <property type="entry name" value="DAGKc"/>
    <property type="match status" value="1"/>
</dbReference>
<dbReference type="InterPro" id="IPR016064">
    <property type="entry name" value="NAD/diacylglycerol_kinase_sf"/>
</dbReference>
<evidence type="ECO:0000256" key="9">
    <source>
        <dbReference type="ARBA" id="ARBA00022842"/>
    </source>
</evidence>
<evidence type="ECO:0000256" key="7">
    <source>
        <dbReference type="ARBA" id="ARBA00022777"/>
    </source>
</evidence>
<evidence type="ECO:0000256" key="12">
    <source>
        <dbReference type="ARBA" id="ARBA00023264"/>
    </source>
</evidence>
<dbReference type="NCBIfam" id="NF009603">
    <property type="entry name" value="PRK13055.1"/>
    <property type="match status" value="1"/>
</dbReference>
<evidence type="ECO:0000313" key="13">
    <source>
        <dbReference type="EMBL" id="BAU29825.1"/>
    </source>
</evidence>
<dbReference type="InterPro" id="IPR017438">
    <property type="entry name" value="ATP-NAD_kinase_N"/>
</dbReference>
<dbReference type="NCBIfam" id="NF009874">
    <property type="entry name" value="PRK13337.1"/>
    <property type="match status" value="1"/>
</dbReference>
<evidence type="ECO:0000256" key="3">
    <source>
        <dbReference type="ARBA" id="ARBA00022516"/>
    </source>
</evidence>
<keyword evidence="4 13" id="KW-0808">Transferase</keyword>
<keyword evidence="14" id="KW-1185">Reference proteome</keyword>
<dbReference type="InterPro" id="IPR050187">
    <property type="entry name" value="Lipid_Phosphate_FormReg"/>
</dbReference>
<keyword evidence="3" id="KW-0444">Lipid biosynthesis</keyword>
<dbReference type="NCBIfam" id="TIGR00147">
    <property type="entry name" value="YegS/Rv2252/BmrU family lipid kinase"/>
    <property type="match status" value="1"/>
</dbReference>
<keyword evidence="5" id="KW-0479">Metal-binding</keyword>
<dbReference type="Gene3D" id="3.40.50.10330">
    <property type="entry name" value="Probable inorganic polyphosphate/atp-NAD kinase, domain 1"/>
    <property type="match status" value="1"/>
</dbReference>
<organism evidence="13 14">
    <name type="scientific">Aneurinibacillus soli</name>
    <dbReference type="NCBI Taxonomy" id="1500254"/>
    <lineage>
        <taxon>Bacteria</taxon>
        <taxon>Bacillati</taxon>
        <taxon>Bacillota</taxon>
        <taxon>Bacilli</taxon>
        <taxon>Bacillales</taxon>
        <taxon>Paenibacillaceae</taxon>
        <taxon>Aneurinibacillus group</taxon>
        <taxon>Aneurinibacillus</taxon>
    </lineage>
</organism>
<dbReference type="Gene3D" id="2.60.200.40">
    <property type="match status" value="1"/>
</dbReference>
<dbReference type="SUPFAM" id="SSF111331">
    <property type="entry name" value="NAD kinase/diacylglycerol kinase-like"/>
    <property type="match status" value="1"/>
</dbReference>
<gene>
    <name evidence="13" type="primary">dagK</name>
    <name evidence="13" type="ORF">CB4_04079</name>
</gene>
<evidence type="ECO:0000256" key="6">
    <source>
        <dbReference type="ARBA" id="ARBA00022741"/>
    </source>
</evidence>